<evidence type="ECO:0000256" key="11">
    <source>
        <dbReference type="ARBA" id="ARBA00023065"/>
    </source>
</evidence>
<dbReference type="OrthoDB" id="9809127at2"/>
<dbReference type="GO" id="GO:0015093">
    <property type="term" value="F:ferrous iron transmembrane transporter activity"/>
    <property type="evidence" value="ECO:0007669"/>
    <property type="project" value="InterPro"/>
</dbReference>
<keyword evidence="4" id="KW-1003">Cell membrane</keyword>
<dbReference type="PANTHER" id="PTHR43185">
    <property type="entry name" value="FERROUS IRON TRANSPORT PROTEIN B"/>
    <property type="match status" value="1"/>
</dbReference>
<dbReference type="Pfam" id="PF02421">
    <property type="entry name" value="FeoB_N"/>
    <property type="match status" value="1"/>
</dbReference>
<dbReference type="Pfam" id="PF07670">
    <property type="entry name" value="Gate"/>
    <property type="match status" value="2"/>
</dbReference>
<keyword evidence="18" id="KW-1185">Reference proteome</keyword>
<dbReference type="CDD" id="cd01879">
    <property type="entry name" value="FeoB"/>
    <property type="match status" value="1"/>
</dbReference>
<dbReference type="AlphaFoldDB" id="A0A7U7GG43"/>
<dbReference type="GO" id="GO:0005525">
    <property type="term" value="F:GTP binding"/>
    <property type="evidence" value="ECO:0007669"/>
    <property type="project" value="UniProtKB-KW"/>
</dbReference>
<dbReference type="EMBL" id="CBTK010000314">
    <property type="protein sequence ID" value="CDH47764.1"/>
    <property type="molecule type" value="Genomic_DNA"/>
</dbReference>
<evidence type="ECO:0000313" key="17">
    <source>
        <dbReference type="EMBL" id="CDH47764.1"/>
    </source>
</evidence>
<dbReference type="SUPFAM" id="SSF52540">
    <property type="entry name" value="P-loop containing nucleoside triphosphate hydrolases"/>
    <property type="match status" value="1"/>
</dbReference>
<keyword evidence="8" id="KW-0547">Nucleotide-binding</keyword>
<reference evidence="17 18" key="1">
    <citation type="journal article" date="2014" name="ISME J.">
        <title>Candidatus Competibacter-lineage genomes retrieved from metagenomes reveal functional metabolic diversity.</title>
        <authorList>
            <person name="McIlroy S.J."/>
            <person name="Albertsen M."/>
            <person name="Andresen E.K."/>
            <person name="Saunders A.M."/>
            <person name="Kristiansen R."/>
            <person name="Stokholm-Bjerregaard M."/>
            <person name="Nielsen K.L."/>
            <person name="Nielsen P.H."/>
        </authorList>
    </citation>
    <scope>NUCLEOTIDE SEQUENCE [LARGE SCALE GENOMIC DNA]</scope>
    <source>
        <strain evidence="17 18">Run_B_J11</strain>
    </source>
</reference>
<keyword evidence="10" id="KW-0408">Iron</keyword>
<evidence type="ECO:0000256" key="13">
    <source>
        <dbReference type="ARBA" id="ARBA00023136"/>
    </source>
</evidence>
<dbReference type="Pfam" id="PF07664">
    <property type="entry name" value="FeoB_C"/>
    <property type="match status" value="1"/>
</dbReference>
<evidence type="ECO:0000256" key="10">
    <source>
        <dbReference type="ARBA" id="ARBA00023004"/>
    </source>
</evidence>
<keyword evidence="9 15" id="KW-1133">Transmembrane helix</keyword>
<dbReference type="GO" id="GO:0005886">
    <property type="term" value="C:plasma membrane"/>
    <property type="evidence" value="ECO:0007669"/>
    <property type="project" value="UniProtKB-SubCell"/>
</dbReference>
<keyword evidence="6" id="KW-0997">Cell inner membrane</keyword>
<feature type="transmembrane region" description="Helical" evidence="15">
    <location>
        <begin position="573"/>
        <end position="595"/>
    </location>
</feature>
<dbReference type="InterPro" id="IPR050860">
    <property type="entry name" value="FeoB_GTPase"/>
</dbReference>
<feature type="transmembrane region" description="Helical" evidence="15">
    <location>
        <begin position="387"/>
        <end position="407"/>
    </location>
</feature>
<feature type="domain" description="FeoB-type G" evidence="16">
    <location>
        <begin position="13"/>
        <end position="181"/>
    </location>
</feature>
<feature type="transmembrane region" description="Helical" evidence="15">
    <location>
        <begin position="474"/>
        <end position="491"/>
    </location>
</feature>
<dbReference type="Proteomes" id="UP000019184">
    <property type="component" value="Unassembled WGS sequence"/>
</dbReference>
<gene>
    <name evidence="17" type="ORF">BN874_940008</name>
</gene>
<dbReference type="InterPro" id="IPR011642">
    <property type="entry name" value="Gate_dom"/>
</dbReference>
<evidence type="ECO:0000256" key="12">
    <source>
        <dbReference type="ARBA" id="ARBA00023134"/>
    </source>
</evidence>
<evidence type="ECO:0000256" key="3">
    <source>
        <dbReference type="ARBA" id="ARBA00022448"/>
    </source>
</evidence>
<comment type="subcellular location">
    <subcellularLocation>
        <location evidence="1">Cell inner membrane</location>
        <topology evidence="1">Multi-pass membrane protein</topology>
    </subcellularLocation>
</comment>
<feature type="transmembrane region" description="Helical" evidence="15">
    <location>
        <begin position="536"/>
        <end position="553"/>
    </location>
</feature>
<dbReference type="InterPro" id="IPR030389">
    <property type="entry name" value="G_FEOB_dom"/>
</dbReference>
<proteinExistence type="predicted"/>
<sequence length="634" mass="68383">MSAATLTAGNARRIQIALVGPPNCGKTTLFNTLTGGRQKTANYPGVTVERKSGQLRTPVGHTVELLDLPGSYSLRARSPDEAITRDVVLGRQTLEGLPDAVVCVTDATNLGQHLRLLLELRQLGRPLILALNMMDIAEKRGCQISIETLSKQLGIPVVTTVAMRKHGVQDLLGEIDVLLDQAPTTAGTATTDEWQEPSPDAIRAYHREVERLLKEAVIQEGAPERLTRQLDRMVLHPVAGPLILLSILFLMFQAVFSWAATPMDWIDSGMAALQETVSAQMADSLLKSLLVDGIIAGIAGVVIFLPQILILFLFILLLEDFGYMTRAAFLMDRLMSGVGLNGRAFIPLLSSFACAVPGIMATRAIAHPLDRLTTILIAPLMTCSARLPVYILLIAAFIPNTTVWGGIGLQGLVMFGLYAIGVVGALLAAGVLRLTVLRGNRQALLMELPSYKWPNPANVLLGLWDRAKIFMRRIGTIILSVLVVLWFLSTFPAAPEGVTEPAIYYSFAGMIGRGLEPLLAPIGFNWQIAIALVPGLAAREVAVAALGTVYALSGNEEVVTEALTTTLASQWSLATALALLAWYVFAPQCLATLAAARRETNSWRWPAFMFVYLMGLAYVAALVTYRVALALGGG</sequence>
<dbReference type="PRINTS" id="PR00326">
    <property type="entry name" value="GTP1OBG"/>
</dbReference>
<dbReference type="Gene3D" id="3.40.50.300">
    <property type="entry name" value="P-loop containing nucleotide triphosphate hydrolases"/>
    <property type="match status" value="1"/>
</dbReference>
<dbReference type="InterPro" id="IPR006073">
    <property type="entry name" value="GTP-bd"/>
</dbReference>
<keyword evidence="13 15" id="KW-0472">Membrane</keyword>
<accession>A0A7U7GG43</accession>
<dbReference type="FunFam" id="3.40.50.300:FF:000426">
    <property type="entry name" value="Ferrous iron transport protein B"/>
    <property type="match status" value="1"/>
</dbReference>
<comment type="caution">
    <text evidence="17">The sequence shown here is derived from an EMBL/GenBank/DDBJ whole genome shotgun (WGS) entry which is preliminary data.</text>
</comment>
<keyword evidence="7 15" id="KW-0812">Transmembrane</keyword>
<feature type="transmembrane region" description="Helical" evidence="15">
    <location>
        <begin position="607"/>
        <end position="628"/>
    </location>
</feature>
<keyword evidence="5" id="KW-0410">Iron transport</keyword>
<keyword evidence="11" id="KW-0406">Ion transport</keyword>
<evidence type="ECO:0000313" key="18">
    <source>
        <dbReference type="Proteomes" id="UP000019184"/>
    </source>
</evidence>
<evidence type="ECO:0000256" key="14">
    <source>
        <dbReference type="ARBA" id="ARBA00031200"/>
    </source>
</evidence>
<feature type="transmembrane region" description="Helical" evidence="15">
    <location>
        <begin position="503"/>
        <end position="524"/>
    </location>
</feature>
<keyword evidence="3" id="KW-0813">Transport</keyword>
<feature type="transmembrane region" description="Helical" evidence="15">
    <location>
        <begin position="413"/>
        <end position="436"/>
    </location>
</feature>
<evidence type="ECO:0000256" key="8">
    <source>
        <dbReference type="ARBA" id="ARBA00022741"/>
    </source>
</evidence>
<evidence type="ECO:0000256" key="5">
    <source>
        <dbReference type="ARBA" id="ARBA00022496"/>
    </source>
</evidence>
<name>A0A7U7GG43_9GAMM</name>
<evidence type="ECO:0000256" key="2">
    <source>
        <dbReference type="ARBA" id="ARBA00022371"/>
    </source>
</evidence>
<evidence type="ECO:0000256" key="1">
    <source>
        <dbReference type="ARBA" id="ARBA00004429"/>
    </source>
</evidence>
<evidence type="ECO:0000256" key="9">
    <source>
        <dbReference type="ARBA" id="ARBA00022989"/>
    </source>
</evidence>
<feature type="transmembrane region" description="Helical" evidence="15">
    <location>
        <begin position="238"/>
        <end position="260"/>
    </location>
</feature>
<evidence type="ECO:0000256" key="7">
    <source>
        <dbReference type="ARBA" id="ARBA00022692"/>
    </source>
</evidence>
<dbReference type="RefSeq" id="WP_034437044.1">
    <property type="nucleotide sequence ID" value="NZ_CBTK010000314.1"/>
</dbReference>
<keyword evidence="12" id="KW-0342">GTP-binding</keyword>
<organism evidence="17 18">
    <name type="scientific">Candidatus Contendobacter odensis Run_B_J11</name>
    <dbReference type="NCBI Taxonomy" id="1400861"/>
    <lineage>
        <taxon>Bacteria</taxon>
        <taxon>Pseudomonadati</taxon>
        <taxon>Pseudomonadota</taxon>
        <taxon>Gammaproteobacteria</taxon>
        <taxon>Candidatus Competibacteraceae</taxon>
        <taxon>Candidatus Contendibacter</taxon>
    </lineage>
</organism>
<protein>
    <recommendedName>
        <fullName evidence="2">Fe(2+) transporter FeoB</fullName>
    </recommendedName>
    <alternativeName>
        <fullName evidence="14">Ferrous iron transport protein B</fullName>
    </alternativeName>
</protein>
<evidence type="ECO:0000256" key="6">
    <source>
        <dbReference type="ARBA" id="ARBA00022519"/>
    </source>
</evidence>
<evidence type="ECO:0000256" key="4">
    <source>
        <dbReference type="ARBA" id="ARBA00022475"/>
    </source>
</evidence>
<feature type="transmembrane region" description="Helical" evidence="15">
    <location>
        <begin position="289"/>
        <end position="317"/>
    </location>
</feature>
<dbReference type="PROSITE" id="PS51711">
    <property type="entry name" value="G_FEOB"/>
    <property type="match status" value="1"/>
</dbReference>
<evidence type="ECO:0000256" key="15">
    <source>
        <dbReference type="SAM" id="Phobius"/>
    </source>
</evidence>
<dbReference type="PANTHER" id="PTHR43185:SF1">
    <property type="entry name" value="FE(2+) TRANSPORTER FEOB"/>
    <property type="match status" value="1"/>
</dbReference>
<dbReference type="InterPro" id="IPR011640">
    <property type="entry name" value="Fe2_transport_prot_B_C"/>
</dbReference>
<dbReference type="InterPro" id="IPR027417">
    <property type="entry name" value="P-loop_NTPase"/>
</dbReference>
<evidence type="ECO:0000259" key="16">
    <source>
        <dbReference type="PROSITE" id="PS51711"/>
    </source>
</evidence>